<evidence type="ECO:0000313" key="3">
    <source>
        <dbReference type="EMBL" id="QTX10228.1"/>
    </source>
</evidence>
<dbReference type="AlphaFoldDB" id="A0A8B0SJH0"/>
<dbReference type="EMBL" id="JAFMPM010000007">
    <property type="protein sequence ID" value="MBO0613858.1"/>
    <property type="molecule type" value="Genomic_DNA"/>
</dbReference>
<feature type="compositionally biased region" description="Polar residues" evidence="1">
    <location>
        <begin position="1"/>
        <end position="20"/>
    </location>
</feature>
<feature type="region of interest" description="Disordered" evidence="1">
    <location>
        <begin position="1"/>
        <end position="33"/>
    </location>
</feature>
<keyword evidence="4" id="KW-1185">Reference proteome</keyword>
<evidence type="ECO:0000313" key="4">
    <source>
        <dbReference type="Proteomes" id="UP000664466"/>
    </source>
</evidence>
<name>A0A8B0SJH0_9GAMM</name>
<proteinExistence type="predicted"/>
<dbReference type="EMBL" id="CP072748">
    <property type="protein sequence ID" value="QTX10228.1"/>
    <property type="molecule type" value="Genomic_DNA"/>
</dbReference>
<dbReference type="RefSeq" id="WP_207251596.1">
    <property type="nucleotide sequence ID" value="NZ_JAFMPM010000007.1"/>
</dbReference>
<evidence type="ECO:0000313" key="2">
    <source>
        <dbReference type="EMBL" id="MBO0613858.1"/>
    </source>
</evidence>
<sequence>MQLSLTTTNRPMPDISSISHHSPRRGCQGITQRLSPDSARQGLLVLQRFACRLRGYATKRRTPYALWAGLKG</sequence>
<gene>
    <name evidence="3" type="ORF">J1836_016800</name>
    <name evidence="2" type="ORF">J1836_13175</name>
</gene>
<evidence type="ECO:0000256" key="1">
    <source>
        <dbReference type="SAM" id="MobiDB-lite"/>
    </source>
</evidence>
<reference evidence="3" key="2">
    <citation type="submission" date="2021-04" db="EMBL/GenBank/DDBJ databases">
        <title>Complete Genome and methylome analysis of Thiothrix fructosivorans ATCC 49748.</title>
        <authorList>
            <person name="Fomenkov A."/>
            <person name="Sun L."/>
            <person name="Vincze T."/>
            <person name="Grabovich M.Y."/>
            <person name="Roberts R.J."/>
        </authorList>
    </citation>
    <scope>NUCLEOTIDE SEQUENCE</scope>
    <source>
        <strain evidence="3">ATCC 49748</strain>
    </source>
</reference>
<dbReference type="Proteomes" id="UP000664466">
    <property type="component" value="Unassembled WGS sequence"/>
</dbReference>
<reference evidence="2 4" key="1">
    <citation type="submission" date="2021-03" db="EMBL/GenBank/DDBJ databases">
        <title>Draft genome and methylome analysis of Thiotrix fructosivoruns ATCC 49748.</title>
        <authorList>
            <person name="Fomenkov A."/>
            <person name="Grabovich M.Y."/>
            <person name="Roberts R.J."/>
        </authorList>
    </citation>
    <scope>NUCLEOTIDE SEQUENCE [LARGE SCALE GENOMIC DNA]</scope>
    <source>
        <strain evidence="2 4">ATCC 49748</strain>
    </source>
</reference>
<organism evidence="3">
    <name type="scientific">Thiothrix fructosivorans</name>
    <dbReference type="NCBI Taxonomy" id="111770"/>
    <lineage>
        <taxon>Bacteria</taxon>
        <taxon>Pseudomonadati</taxon>
        <taxon>Pseudomonadota</taxon>
        <taxon>Gammaproteobacteria</taxon>
        <taxon>Thiotrichales</taxon>
        <taxon>Thiotrichaceae</taxon>
        <taxon>Thiothrix</taxon>
    </lineage>
</organism>
<accession>A0A8B0SJH0</accession>
<protein>
    <submittedName>
        <fullName evidence="3">Uncharacterized protein</fullName>
    </submittedName>
</protein>